<feature type="DNA-binding region" description="H-T-H motif" evidence="3">
    <location>
        <begin position="32"/>
        <end position="51"/>
    </location>
</feature>
<dbReference type="Gene3D" id="1.10.357.10">
    <property type="entry name" value="Tetracycline Repressor, domain 2"/>
    <property type="match status" value="1"/>
</dbReference>
<dbReference type="InterPro" id="IPR009057">
    <property type="entry name" value="Homeodomain-like_sf"/>
</dbReference>
<dbReference type="InterPro" id="IPR001647">
    <property type="entry name" value="HTH_TetR"/>
</dbReference>
<evidence type="ECO:0000313" key="5">
    <source>
        <dbReference type="EMBL" id="RXJ04192.1"/>
    </source>
</evidence>
<evidence type="ECO:0000256" key="2">
    <source>
        <dbReference type="ARBA" id="ARBA00023125"/>
    </source>
</evidence>
<dbReference type="AlphaFoldDB" id="A0A4Q0VXR0"/>
<reference evidence="5 6" key="1">
    <citation type="journal article" date="2019" name="Int. J. Syst. Evol. Microbiol.">
        <title>Anaerobacillus alkaliphilus sp. nov., a novel alkaliphilic and moderately halophilic bacterium.</title>
        <authorList>
            <person name="Borsodi A.K."/>
            <person name="Aszalos J.M."/>
            <person name="Bihari P."/>
            <person name="Nagy I."/>
            <person name="Schumann P."/>
            <person name="Sproer C."/>
            <person name="Kovacs A.L."/>
            <person name="Boka K."/>
            <person name="Dobosy P."/>
            <person name="Ovari M."/>
            <person name="Szili-Kovacs T."/>
            <person name="Toth E."/>
        </authorList>
    </citation>
    <scope>NUCLEOTIDE SEQUENCE [LARGE SCALE GENOMIC DNA]</scope>
    <source>
        <strain evidence="5 6">B16-10</strain>
    </source>
</reference>
<dbReference type="PANTHER" id="PTHR43479:SF11">
    <property type="entry name" value="ACREF_ENVCD OPERON REPRESSOR-RELATED"/>
    <property type="match status" value="1"/>
</dbReference>
<gene>
    <name evidence="5" type="ORF">DS745_02055</name>
</gene>
<dbReference type="GO" id="GO:0003677">
    <property type="term" value="F:DNA binding"/>
    <property type="evidence" value="ECO:0007669"/>
    <property type="project" value="UniProtKB-UniRule"/>
</dbReference>
<feature type="domain" description="HTH tetR-type" evidence="4">
    <location>
        <begin position="9"/>
        <end position="69"/>
    </location>
</feature>
<evidence type="ECO:0000256" key="3">
    <source>
        <dbReference type="PROSITE-ProRule" id="PRU00335"/>
    </source>
</evidence>
<evidence type="ECO:0000313" key="6">
    <source>
        <dbReference type="Proteomes" id="UP000290649"/>
    </source>
</evidence>
<keyword evidence="6" id="KW-1185">Reference proteome</keyword>
<evidence type="ECO:0000256" key="1">
    <source>
        <dbReference type="ARBA" id="ARBA00022491"/>
    </source>
</evidence>
<sequence length="172" mass="19910">MKEWIPIPGTVKEKLIKVALEEFSLNGFKSVNITKLAEKANTTTGAVYHHFGSKYSLYEVIRTDMEQRIIDRMEGAASLFDQPNKRLEAALITALDFAVKSKICRLLSEDIADYKNDQVKKFIYEFGKDIPLPLEIVIYSSWRYILKAISEDEITYEQGKDLLKWLLKRELN</sequence>
<dbReference type="Pfam" id="PF00440">
    <property type="entry name" value="TetR_N"/>
    <property type="match status" value="1"/>
</dbReference>
<dbReference type="SUPFAM" id="SSF46689">
    <property type="entry name" value="Homeodomain-like"/>
    <property type="match status" value="1"/>
</dbReference>
<dbReference type="PROSITE" id="PS50977">
    <property type="entry name" value="HTH_TETR_2"/>
    <property type="match status" value="1"/>
</dbReference>
<dbReference type="RefSeq" id="WP_129076541.1">
    <property type="nucleotide sequence ID" value="NZ_QOUX01000001.1"/>
</dbReference>
<organism evidence="5 6">
    <name type="scientific">Anaerobacillus alkaliphilus</name>
    <dbReference type="NCBI Taxonomy" id="1548597"/>
    <lineage>
        <taxon>Bacteria</taxon>
        <taxon>Bacillati</taxon>
        <taxon>Bacillota</taxon>
        <taxon>Bacilli</taxon>
        <taxon>Bacillales</taxon>
        <taxon>Bacillaceae</taxon>
        <taxon>Anaerobacillus</taxon>
    </lineage>
</organism>
<dbReference type="PANTHER" id="PTHR43479">
    <property type="entry name" value="ACREF/ENVCD OPERON REPRESSOR-RELATED"/>
    <property type="match status" value="1"/>
</dbReference>
<name>A0A4Q0VXR0_9BACI</name>
<dbReference type="OrthoDB" id="9814200at2"/>
<dbReference type="PRINTS" id="PR00455">
    <property type="entry name" value="HTHTETR"/>
</dbReference>
<dbReference type="EMBL" id="QOUX01000001">
    <property type="protein sequence ID" value="RXJ04192.1"/>
    <property type="molecule type" value="Genomic_DNA"/>
</dbReference>
<keyword evidence="2 3" id="KW-0238">DNA-binding</keyword>
<protein>
    <submittedName>
        <fullName evidence="5">TetR/AcrR family transcriptional regulator</fullName>
    </submittedName>
</protein>
<accession>A0A4Q0VXR0</accession>
<dbReference type="Proteomes" id="UP000290649">
    <property type="component" value="Unassembled WGS sequence"/>
</dbReference>
<proteinExistence type="predicted"/>
<evidence type="ECO:0000259" key="4">
    <source>
        <dbReference type="PROSITE" id="PS50977"/>
    </source>
</evidence>
<keyword evidence="1" id="KW-0678">Repressor</keyword>
<comment type="caution">
    <text evidence="5">The sequence shown here is derived from an EMBL/GenBank/DDBJ whole genome shotgun (WGS) entry which is preliminary data.</text>
</comment>
<dbReference type="InterPro" id="IPR050624">
    <property type="entry name" value="HTH-type_Tx_Regulator"/>
</dbReference>